<keyword evidence="1" id="KW-0433">Leucine-rich repeat</keyword>
<dbReference type="EMBL" id="JADBJN010000002">
    <property type="protein sequence ID" value="KAG5677329.1"/>
    <property type="molecule type" value="Genomic_DNA"/>
</dbReference>
<dbReference type="PANTHER" id="PTHR24366:SF168">
    <property type="entry name" value="GH22922P-RELATED"/>
    <property type="match status" value="1"/>
</dbReference>
<evidence type="ECO:0000313" key="5">
    <source>
        <dbReference type="Proteomes" id="UP001107558"/>
    </source>
</evidence>
<keyword evidence="3" id="KW-1133">Transmembrane helix</keyword>
<sequence>MIFLVSGEKTILTCNEYNSEIEVNEEQIHSDKCTFSYVEIDELNEIQISPVLIKDVDYESNVNEIDASSSITSVHFVNSRLSRLPNEIFIKFMNLKTLNCDGINLQTLKRDDIEAAESLQDLSCNSNYIKTLESNLFNNSRKLRNLDLSINDIEVIVETAFNALTEMRKLFLYDNQLSTLPNEVFKDLINLEEISLSHNQIQIIAEQLFSTCKHLKYIYLNDNHLIQLNGAAFSAIESIAFLEISNNRLRELKLNISASALYANNNQLQSIDLMSIGYLSFYNNSISQVTFHNLSDILSLNLSTNNLIIESLQDIIQLSEVKSLDLSFNTLGSLNVSTFLALNGLQVLNLQSTNLSTIDYGLFVHQTKLEQLDISYNNLRTLDINKLATLRSLTALFIEGNHLIEFNYDEIKIALPKLTTFGYTDNSWKCSYLTKMNAFMESNGIEIFHLVTVKTRSNVAGIACSIDDDDERSNEDKLFPTNSIRHKMSAAVTAHDNELSVILEKFESILHHHDLNKSNRDSAASQTELIEELSKMKSRIAFFEEQLNIIMKRTENITAIDEILKAMQNSSELSAIREKVYNIEKVLVNLNTLNLNENSGEIYHSSSSSFTNSADDFITKAMISIIFVIVCGFIIIYIIKLYARKYKCKDFRTYNYGDTIDENIL</sequence>
<dbReference type="PROSITE" id="PS51450">
    <property type="entry name" value="LRR"/>
    <property type="match status" value="1"/>
</dbReference>
<gene>
    <name evidence="4" type="ORF">PVAND_007097</name>
</gene>
<keyword evidence="5" id="KW-1185">Reference proteome</keyword>
<dbReference type="SMART" id="SM00369">
    <property type="entry name" value="LRR_TYP"/>
    <property type="match status" value="8"/>
</dbReference>
<dbReference type="SUPFAM" id="SSF52058">
    <property type="entry name" value="L domain-like"/>
    <property type="match status" value="1"/>
</dbReference>
<evidence type="ECO:0000256" key="2">
    <source>
        <dbReference type="ARBA" id="ARBA00022737"/>
    </source>
</evidence>
<keyword evidence="3" id="KW-0472">Membrane</keyword>
<dbReference type="InterPro" id="IPR003591">
    <property type="entry name" value="Leu-rich_rpt_typical-subtyp"/>
</dbReference>
<comment type="caution">
    <text evidence="4">The sequence shown here is derived from an EMBL/GenBank/DDBJ whole genome shotgun (WGS) entry which is preliminary data.</text>
</comment>
<dbReference type="Gene3D" id="3.80.10.10">
    <property type="entry name" value="Ribonuclease Inhibitor"/>
    <property type="match status" value="2"/>
</dbReference>
<keyword evidence="3" id="KW-0812">Transmembrane</keyword>
<dbReference type="OrthoDB" id="7789470at2759"/>
<organism evidence="4 5">
    <name type="scientific">Polypedilum vanderplanki</name>
    <name type="common">Sleeping chironomid midge</name>
    <dbReference type="NCBI Taxonomy" id="319348"/>
    <lineage>
        <taxon>Eukaryota</taxon>
        <taxon>Metazoa</taxon>
        <taxon>Ecdysozoa</taxon>
        <taxon>Arthropoda</taxon>
        <taxon>Hexapoda</taxon>
        <taxon>Insecta</taxon>
        <taxon>Pterygota</taxon>
        <taxon>Neoptera</taxon>
        <taxon>Endopterygota</taxon>
        <taxon>Diptera</taxon>
        <taxon>Nematocera</taxon>
        <taxon>Chironomoidea</taxon>
        <taxon>Chironomidae</taxon>
        <taxon>Chironominae</taxon>
        <taxon>Polypedilum</taxon>
        <taxon>Polypedilum</taxon>
    </lineage>
</organism>
<dbReference type="InterPro" id="IPR001611">
    <property type="entry name" value="Leu-rich_rpt"/>
</dbReference>
<keyword evidence="2" id="KW-0677">Repeat</keyword>
<proteinExistence type="predicted"/>
<reference evidence="4" key="1">
    <citation type="submission" date="2021-03" db="EMBL/GenBank/DDBJ databases">
        <title>Chromosome level genome of the anhydrobiotic midge Polypedilum vanderplanki.</title>
        <authorList>
            <person name="Yoshida Y."/>
            <person name="Kikawada T."/>
            <person name="Gusev O."/>
        </authorList>
    </citation>
    <scope>NUCLEOTIDE SEQUENCE</scope>
    <source>
        <strain evidence="4">NIAS01</strain>
        <tissue evidence="4">Whole body or cell culture</tissue>
    </source>
</reference>
<dbReference type="AlphaFoldDB" id="A0A9J6C5C5"/>
<dbReference type="PANTHER" id="PTHR24366">
    <property type="entry name" value="IG(IMMUNOGLOBULIN) AND LRR(LEUCINE RICH REPEAT) DOMAINS"/>
    <property type="match status" value="1"/>
</dbReference>
<evidence type="ECO:0000256" key="3">
    <source>
        <dbReference type="SAM" id="Phobius"/>
    </source>
</evidence>
<protein>
    <submittedName>
        <fullName evidence="4">Uncharacterized protein</fullName>
    </submittedName>
</protein>
<feature type="transmembrane region" description="Helical" evidence="3">
    <location>
        <begin position="617"/>
        <end position="639"/>
    </location>
</feature>
<accession>A0A9J6C5C5</accession>
<name>A0A9J6C5C5_POLVA</name>
<dbReference type="Pfam" id="PF13855">
    <property type="entry name" value="LRR_8"/>
    <property type="match status" value="2"/>
</dbReference>
<evidence type="ECO:0000313" key="4">
    <source>
        <dbReference type="EMBL" id="KAG5677329.1"/>
    </source>
</evidence>
<dbReference type="InterPro" id="IPR032675">
    <property type="entry name" value="LRR_dom_sf"/>
</dbReference>
<dbReference type="Proteomes" id="UP001107558">
    <property type="component" value="Chromosome 2"/>
</dbReference>
<evidence type="ECO:0000256" key="1">
    <source>
        <dbReference type="ARBA" id="ARBA00022614"/>
    </source>
</evidence>